<name>A0AAV9G2L2_9PEZI</name>
<organism evidence="6 7">
    <name type="scientific">Podospora aff. communis PSN243</name>
    <dbReference type="NCBI Taxonomy" id="3040156"/>
    <lineage>
        <taxon>Eukaryota</taxon>
        <taxon>Fungi</taxon>
        <taxon>Dikarya</taxon>
        <taxon>Ascomycota</taxon>
        <taxon>Pezizomycotina</taxon>
        <taxon>Sordariomycetes</taxon>
        <taxon>Sordariomycetidae</taxon>
        <taxon>Sordariales</taxon>
        <taxon>Podosporaceae</taxon>
        <taxon>Podospora</taxon>
    </lineage>
</organism>
<dbReference type="InterPro" id="IPR002893">
    <property type="entry name" value="Znf_MYND"/>
</dbReference>
<dbReference type="Gene3D" id="6.10.140.2220">
    <property type="match status" value="1"/>
</dbReference>
<keyword evidence="3" id="KW-0862">Zinc</keyword>
<gene>
    <name evidence="6" type="ORF">QBC34DRAFT_387352</name>
</gene>
<evidence type="ECO:0000256" key="4">
    <source>
        <dbReference type="PROSITE-ProRule" id="PRU00134"/>
    </source>
</evidence>
<dbReference type="Proteomes" id="UP001321760">
    <property type="component" value="Unassembled WGS sequence"/>
</dbReference>
<proteinExistence type="predicted"/>
<feature type="domain" description="MYND-type" evidence="5">
    <location>
        <begin position="160"/>
        <end position="204"/>
    </location>
</feature>
<sequence>MGRWGHCMFEGDQDADISHEINQAVMGDDESQPVFLWAFYFRRGKRGDFPKMDLSVYREKFDSGIADKLFAEYRAKESFRDAYSYRYRIIVLAAKMMHVGAKLKPELIQYIREILPKIPSREGRQWIVDDGFRGPGHRQFLASLDNYKSGTPRSFDQLSCHGCGKVASDIGRPLLRCAGCTIAHGWYCDKECQKKDRKAHKKSCGTQDPFSLNI</sequence>
<accession>A0AAV9G2L2</accession>
<keyword evidence="7" id="KW-1185">Reference proteome</keyword>
<evidence type="ECO:0000259" key="5">
    <source>
        <dbReference type="PROSITE" id="PS50865"/>
    </source>
</evidence>
<evidence type="ECO:0000256" key="2">
    <source>
        <dbReference type="ARBA" id="ARBA00022771"/>
    </source>
</evidence>
<dbReference type="SUPFAM" id="SSF144232">
    <property type="entry name" value="HIT/MYND zinc finger-like"/>
    <property type="match status" value="1"/>
</dbReference>
<dbReference type="EMBL" id="MU866018">
    <property type="protein sequence ID" value="KAK4442397.1"/>
    <property type="molecule type" value="Genomic_DNA"/>
</dbReference>
<evidence type="ECO:0000256" key="3">
    <source>
        <dbReference type="ARBA" id="ARBA00022833"/>
    </source>
</evidence>
<dbReference type="AlphaFoldDB" id="A0AAV9G2L2"/>
<dbReference type="PROSITE" id="PS50865">
    <property type="entry name" value="ZF_MYND_2"/>
    <property type="match status" value="1"/>
</dbReference>
<keyword evidence="2 4" id="KW-0863">Zinc-finger</keyword>
<protein>
    <submittedName>
        <fullName evidence="6">Mynd finger</fullName>
    </submittedName>
</protein>
<evidence type="ECO:0000313" key="7">
    <source>
        <dbReference type="Proteomes" id="UP001321760"/>
    </source>
</evidence>
<dbReference type="GO" id="GO:0008270">
    <property type="term" value="F:zinc ion binding"/>
    <property type="evidence" value="ECO:0007669"/>
    <property type="project" value="UniProtKB-KW"/>
</dbReference>
<comment type="caution">
    <text evidence="6">The sequence shown here is derived from an EMBL/GenBank/DDBJ whole genome shotgun (WGS) entry which is preliminary data.</text>
</comment>
<keyword evidence="1" id="KW-0479">Metal-binding</keyword>
<reference evidence="6" key="2">
    <citation type="submission" date="2023-05" db="EMBL/GenBank/DDBJ databases">
        <authorList>
            <consortium name="Lawrence Berkeley National Laboratory"/>
            <person name="Steindorff A."/>
            <person name="Hensen N."/>
            <person name="Bonometti L."/>
            <person name="Westerberg I."/>
            <person name="Brannstrom I.O."/>
            <person name="Guillou S."/>
            <person name="Cros-Aarteil S."/>
            <person name="Calhoun S."/>
            <person name="Haridas S."/>
            <person name="Kuo A."/>
            <person name="Mondo S."/>
            <person name="Pangilinan J."/>
            <person name="Riley R."/>
            <person name="Labutti K."/>
            <person name="Andreopoulos B."/>
            <person name="Lipzen A."/>
            <person name="Chen C."/>
            <person name="Yanf M."/>
            <person name="Daum C."/>
            <person name="Ng V."/>
            <person name="Clum A."/>
            <person name="Ohm R."/>
            <person name="Martin F."/>
            <person name="Silar P."/>
            <person name="Natvig D."/>
            <person name="Lalanne C."/>
            <person name="Gautier V."/>
            <person name="Ament-Velasquez S.L."/>
            <person name="Kruys A."/>
            <person name="Hutchinson M.I."/>
            <person name="Powell A.J."/>
            <person name="Barry K."/>
            <person name="Miller A.N."/>
            <person name="Grigoriev I.V."/>
            <person name="Debuchy R."/>
            <person name="Gladieux P."/>
            <person name="Thoren M.H."/>
            <person name="Johannesson H."/>
        </authorList>
    </citation>
    <scope>NUCLEOTIDE SEQUENCE</scope>
    <source>
        <strain evidence="6">PSN243</strain>
    </source>
</reference>
<dbReference type="Pfam" id="PF01753">
    <property type="entry name" value="zf-MYND"/>
    <property type="match status" value="1"/>
</dbReference>
<evidence type="ECO:0000313" key="6">
    <source>
        <dbReference type="EMBL" id="KAK4442397.1"/>
    </source>
</evidence>
<reference evidence="6" key="1">
    <citation type="journal article" date="2023" name="Mol. Phylogenet. Evol.">
        <title>Genome-scale phylogeny and comparative genomics of the fungal order Sordariales.</title>
        <authorList>
            <person name="Hensen N."/>
            <person name="Bonometti L."/>
            <person name="Westerberg I."/>
            <person name="Brannstrom I.O."/>
            <person name="Guillou S."/>
            <person name="Cros-Aarteil S."/>
            <person name="Calhoun S."/>
            <person name="Haridas S."/>
            <person name="Kuo A."/>
            <person name="Mondo S."/>
            <person name="Pangilinan J."/>
            <person name="Riley R."/>
            <person name="LaButti K."/>
            <person name="Andreopoulos B."/>
            <person name="Lipzen A."/>
            <person name="Chen C."/>
            <person name="Yan M."/>
            <person name="Daum C."/>
            <person name="Ng V."/>
            <person name="Clum A."/>
            <person name="Steindorff A."/>
            <person name="Ohm R.A."/>
            <person name="Martin F."/>
            <person name="Silar P."/>
            <person name="Natvig D.O."/>
            <person name="Lalanne C."/>
            <person name="Gautier V."/>
            <person name="Ament-Velasquez S.L."/>
            <person name="Kruys A."/>
            <person name="Hutchinson M.I."/>
            <person name="Powell A.J."/>
            <person name="Barry K."/>
            <person name="Miller A.N."/>
            <person name="Grigoriev I.V."/>
            <person name="Debuchy R."/>
            <person name="Gladieux P."/>
            <person name="Hiltunen Thoren M."/>
            <person name="Johannesson H."/>
        </authorList>
    </citation>
    <scope>NUCLEOTIDE SEQUENCE</scope>
    <source>
        <strain evidence="6">PSN243</strain>
    </source>
</reference>
<evidence type="ECO:0000256" key="1">
    <source>
        <dbReference type="ARBA" id="ARBA00022723"/>
    </source>
</evidence>